<dbReference type="EMBL" id="FOUB01000040">
    <property type="protein sequence ID" value="SFM63064.1"/>
    <property type="molecule type" value="Genomic_DNA"/>
</dbReference>
<feature type="transmembrane region" description="Helical" evidence="1">
    <location>
        <begin position="12"/>
        <end position="30"/>
    </location>
</feature>
<evidence type="ECO:0000313" key="2">
    <source>
        <dbReference type="EMBL" id="SFM63064.1"/>
    </source>
</evidence>
<dbReference type="Proteomes" id="UP000183287">
    <property type="component" value="Unassembled WGS sequence"/>
</dbReference>
<dbReference type="InterPro" id="IPR008557">
    <property type="entry name" value="PhoX"/>
</dbReference>
<gene>
    <name evidence="2" type="ORF">SAMN05421863_104016</name>
</gene>
<dbReference type="PANTHER" id="PTHR35399:SF4">
    <property type="entry name" value="MEMBRANE PROTEIN"/>
    <property type="match status" value="1"/>
</dbReference>
<keyword evidence="1" id="KW-0472">Membrane</keyword>
<name>A0A1I4SFB7_9PROT</name>
<dbReference type="RefSeq" id="WP_074906090.1">
    <property type="nucleotide sequence ID" value="NZ_FOUB01000040.1"/>
</dbReference>
<dbReference type="STRING" id="44574.AAW31_15935"/>
<evidence type="ECO:0000313" key="3">
    <source>
        <dbReference type="Proteomes" id="UP000183287"/>
    </source>
</evidence>
<keyword evidence="1" id="KW-1133">Transmembrane helix</keyword>
<organism evidence="2 3">
    <name type="scientific">Nitrosomonas communis</name>
    <dbReference type="NCBI Taxonomy" id="44574"/>
    <lineage>
        <taxon>Bacteria</taxon>
        <taxon>Pseudomonadati</taxon>
        <taxon>Pseudomonadota</taxon>
        <taxon>Betaproteobacteria</taxon>
        <taxon>Nitrosomonadales</taxon>
        <taxon>Nitrosomonadaceae</taxon>
        <taxon>Nitrosomonas</taxon>
    </lineage>
</organism>
<dbReference type="AlphaFoldDB" id="A0A1I4SFB7"/>
<evidence type="ECO:0000256" key="1">
    <source>
        <dbReference type="SAM" id="Phobius"/>
    </source>
</evidence>
<proteinExistence type="predicted"/>
<dbReference type="SUPFAM" id="SSF63829">
    <property type="entry name" value="Calcium-dependent phosphotriesterase"/>
    <property type="match status" value="1"/>
</dbReference>
<dbReference type="Pfam" id="PF05787">
    <property type="entry name" value="PhoX"/>
    <property type="match status" value="2"/>
</dbReference>
<keyword evidence="3" id="KW-1185">Reference proteome</keyword>
<dbReference type="OrthoDB" id="9801383at2"/>
<dbReference type="PANTHER" id="PTHR35399">
    <property type="entry name" value="SLR8030 PROTEIN"/>
    <property type="match status" value="1"/>
</dbReference>
<dbReference type="Pfam" id="PF07676">
    <property type="entry name" value="PD40"/>
    <property type="match status" value="1"/>
</dbReference>
<protein>
    <submittedName>
        <fullName evidence="2">WD40-like Beta Propeller Repeat</fullName>
    </submittedName>
</protein>
<keyword evidence="1" id="KW-0812">Transmembrane</keyword>
<reference evidence="3" key="1">
    <citation type="submission" date="2016-10" db="EMBL/GenBank/DDBJ databases">
        <authorList>
            <person name="Varghese N."/>
            <person name="Submissions S."/>
        </authorList>
    </citation>
    <scope>NUCLEOTIDE SEQUENCE [LARGE SCALE GENOMIC DNA]</scope>
    <source>
        <strain evidence="3">Nm44</strain>
    </source>
</reference>
<dbReference type="InterPro" id="IPR011659">
    <property type="entry name" value="WD40"/>
</dbReference>
<accession>A0A1I4SFB7</accession>
<sequence>MKNSHIDFQRRKLLRYGCIGLASLMTHHLLAVGTSKAAISNLASIGPLQAPDQNGVRLPHGYSSRIVASSGQNLFGYRWHAAPDGGNTFATDEGGWIYVSNSEMKNNSGGAGALQFDQNGKLINAYPILKNTNFNCAGGATPWQTWLSCEEMERGLVWECDPFGKKPAQVRKALGRFKHEAVAVDTKNKQLYLTEDEPDGCLYRYTFHSLNAAGDPDLEDGFLEVAEILAGRQNTVRWHRLPDPEATKIATRQQIKQSSRFNGGEGIWYHRGIIYFTTKGDNRVWAYDTHTHHLNIIYDAARYASPALSGVDNIITNAAGELLVAEDGGNMQIVILSGQSIKPLLQLVGHDRSEITGPAFNPDGSRLYFSSQRGKTGRHENGVTFEITTPFLGSQKE</sequence>